<sequence length="386" mass="41596">MGITKFMTPEIIFGFHSLGQVGESMLRLGAKKIFVVSDPGVVDAAWVEKAIGYLKQSNLDYHLWTNITPNPKDVEIDAGVREYAENGCDAVLGIGGGSAMDAAKAIALLGTNEGTIHQYEGIDRVIHPLPPMVMVPTTAGSGAEVSQFSIIVDSKRKVKMAITSKSLIPDIAIIDPHTLMTKDTRLTANTGMDALTHAIESCISLAATSLTEVHSLEAIRLIAKYLRPSAASRYNRKAKEAMAMASLHAGIAFSNAILGAVHAISHQLGGYLDLPHGEVNAILLPHVLEFNMIAAPEKYRKIAATFGENTSGLSLTDAAFLAVKAVKDLVRDLDIPDSFPDLVLQKKQIDFLSNNAVQDACMVTNPRDMSAKDVNMLLQKVLRCEH</sequence>
<name>A0A7W1XSV0_9BACL</name>
<dbReference type="GO" id="GO:0046872">
    <property type="term" value="F:metal ion binding"/>
    <property type="evidence" value="ECO:0007669"/>
    <property type="project" value="InterPro"/>
</dbReference>
<evidence type="ECO:0000259" key="3">
    <source>
        <dbReference type="Pfam" id="PF00465"/>
    </source>
</evidence>
<dbReference type="EMBL" id="JACEOL010000030">
    <property type="protein sequence ID" value="MBA4602516.1"/>
    <property type="molecule type" value="Genomic_DNA"/>
</dbReference>
<organism evidence="5 6">
    <name type="scientific">Thermoactinomyces mirandus</name>
    <dbReference type="NCBI Taxonomy" id="2756294"/>
    <lineage>
        <taxon>Bacteria</taxon>
        <taxon>Bacillati</taxon>
        <taxon>Bacillota</taxon>
        <taxon>Bacilli</taxon>
        <taxon>Bacillales</taxon>
        <taxon>Thermoactinomycetaceae</taxon>
        <taxon>Thermoactinomyces</taxon>
    </lineage>
</organism>
<dbReference type="CDD" id="cd17814">
    <property type="entry name" value="Fe-ADH-like"/>
    <property type="match status" value="1"/>
</dbReference>
<dbReference type="Gene3D" id="3.40.50.1970">
    <property type="match status" value="1"/>
</dbReference>
<dbReference type="InterPro" id="IPR039697">
    <property type="entry name" value="Alcohol_dehydrogenase_Fe"/>
</dbReference>
<dbReference type="PANTHER" id="PTHR11496:SF102">
    <property type="entry name" value="ALCOHOL DEHYDROGENASE 4"/>
    <property type="match status" value="1"/>
</dbReference>
<protein>
    <submittedName>
        <fullName evidence="5">Iron-containing alcohol dehydrogenase</fullName>
    </submittedName>
</protein>
<dbReference type="InterPro" id="IPR056798">
    <property type="entry name" value="ADH_Fe_C"/>
</dbReference>
<dbReference type="Pfam" id="PF25137">
    <property type="entry name" value="ADH_Fe_C"/>
    <property type="match status" value="1"/>
</dbReference>
<dbReference type="PANTHER" id="PTHR11496">
    <property type="entry name" value="ALCOHOL DEHYDROGENASE"/>
    <property type="match status" value="1"/>
</dbReference>
<dbReference type="Gene3D" id="1.20.1090.10">
    <property type="entry name" value="Dehydroquinate synthase-like - alpha domain"/>
    <property type="match status" value="1"/>
</dbReference>
<comment type="similarity">
    <text evidence="1">Belongs to the iron-containing alcohol dehydrogenase family.</text>
</comment>
<proteinExistence type="inferred from homology"/>
<evidence type="ECO:0000256" key="2">
    <source>
        <dbReference type="ARBA" id="ARBA00023002"/>
    </source>
</evidence>
<evidence type="ECO:0000313" key="6">
    <source>
        <dbReference type="Proteomes" id="UP000538292"/>
    </source>
</evidence>
<evidence type="ECO:0000259" key="4">
    <source>
        <dbReference type="Pfam" id="PF25137"/>
    </source>
</evidence>
<keyword evidence="6" id="KW-1185">Reference proteome</keyword>
<dbReference type="RefSeq" id="WP_181740109.1">
    <property type="nucleotide sequence ID" value="NZ_JACEOL010000030.1"/>
</dbReference>
<reference evidence="5 6" key="1">
    <citation type="submission" date="2020-07" db="EMBL/GenBank/DDBJ databases">
        <title>Thermoactinomyces phylogeny.</title>
        <authorList>
            <person name="Dunlap C."/>
        </authorList>
    </citation>
    <scope>NUCLEOTIDE SEQUENCE [LARGE SCALE GENOMIC DNA]</scope>
    <source>
        <strain evidence="5 6">AMNI-1</strain>
    </source>
</reference>
<accession>A0A7W1XSV0</accession>
<evidence type="ECO:0000313" key="5">
    <source>
        <dbReference type="EMBL" id="MBA4602516.1"/>
    </source>
</evidence>
<comment type="caution">
    <text evidence="5">The sequence shown here is derived from an EMBL/GenBank/DDBJ whole genome shotgun (WGS) entry which is preliminary data.</text>
</comment>
<keyword evidence="2" id="KW-0560">Oxidoreductase</keyword>
<dbReference type="Proteomes" id="UP000538292">
    <property type="component" value="Unassembled WGS sequence"/>
</dbReference>
<feature type="domain" description="Alcohol dehydrogenase iron-type/glycerol dehydrogenase GldA" evidence="3">
    <location>
        <begin position="9"/>
        <end position="176"/>
    </location>
</feature>
<dbReference type="FunFam" id="3.40.50.1970:FF:000003">
    <property type="entry name" value="Alcohol dehydrogenase, iron-containing"/>
    <property type="match status" value="1"/>
</dbReference>
<dbReference type="Pfam" id="PF00465">
    <property type="entry name" value="Fe-ADH"/>
    <property type="match status" value="1"/>
</dbReference>
<evidence type="ECO:0000256" key="1">
    <source>
        <dbReference type="ARBA" id="ARBA00007358"/>
    </source>
</evidence>
<gene>
    <name evidence="5" type="ORF">H2C83_09360</name>
</gene>
<dbReference type="FunFam" id="1.20.1090.10:FF:000001">
    <property type="entry name" value="Aldehyde-alcohol dehydrogenase"/>
    <property type="match status" value="1"/>
</dbReference>
<dbReference type="AlphaFoldDB" id="A0A7W1XSV0"/>
<dbReference type="GO" id="GO:0004022">
    <property type="term" value="F:alcohol dehydrogenase (NAD+) activity"/>
    <property type="evidence" value="ECO:0007669"/>
    <property type="project" value="UniProtKB-ARBA"/>
</dbReference>
<dbReference type="SUPFAM" id="SSF56796">
    <property type="entry name" value="Dehydroquinate synthase-like"/>
    <property type="match status" value="1"/>
</dbReference>
<dbReference type="InterPro" id="IPR001670">
    <property type="entry name" value="ADH_Fe/GldA"/>
</dbReference>
<feature type="domain" description="Fe-containing alcohol dehydrogenase-like C-terminal" evidence="4">
    <location>
        <begin position="187"/>
        <end position="381"/>
    </location>
</feature>